<comment type="caution">
    <text evidence="2">The sequence shown here is derived from an EMBL/GenBank/DDBJ whole genome shotgun (WGS) entry which is preliminary data.</text>
</comment>
<dbReference type="RefSeq" id="WP_190186564.1">
    <property type="nucleotide sequence ID" value="NZ_BMVP01000012.1"/>
</dbReference>
<proteinExistence type="predicted"/>
<dbReference type="EMBL" id="BMVP01000012">
    <property type="protein sequence ID" value="GHB74482.1"/>
    <property type="molecule type" value="Genomic_DNA"/>
</dbReference>
<dbReference type="Pfam" id="PF00583">
    <property type="entry name" value="Acetyltransf_1"/>
    <property type="match status" value="1"/>
</dbReference>
<sequence>MPTPEITLHRYGTDQLPTIRPTLVGVYAEVYEKEIGEDPFFSVDRFEGRLTGHSSRPSWEAVVAYDGGEAAGYAYAAALPQNTGWWAHMLQPLPEVDTTEDGTRTLALFEIMVRVPWRGTGLAHRIHEELLAGRTEERVTLLVEPGHPKVKALYQSWGYQHIGDQQPFPDAPVYTTMLRALRSDRSTSAGRS</sequence>
<keyword evidence="3" id="KW-1185">Reference proteome</keyword>
<dbReference type="SUPFAM" id="SSF55729">
    <property type="entry name" value="Acyl-CoA N-acyltransferases (Nat)"/>
    <property type="match status" value="1"/>
</dbReference>
<dbReference type="PROSITE" id="PS51186">
    <property type="entry name" value="GNAT"/>
    <property type="match status" value="1"/>
</dbReference>
<protein>
    <recommendedName>
        <fullName evidence="1">N-acetyltransferase domain-containing protein</fullName>
    </recommendedName>
</protein>
<gene>
    <name evidence="2" type="ORF">GCM10010347_51120</name>
</gene>
<name>A0ABQ3F2L6_9ACTN</name>
<dbReference type="Proteomes" id="UP000642673">
    <property type="component" value="Unassembled WGS sequence"/>
</dbReference>
<organism evidence="2 3">
    <name type="scientific">Streptomyces cirratus</name>
    <dbReference type="NCBI Taxonomy" id="68187"/>
    <lineage>
        <taxon>Bacteria</taxon>
        <taxon>Bacillati</taxon>
        <taxon>Actinomycetota</taxon>
        <taxon>Actinomycetes</taxon>
        <taxon>Kitasatosporales</taxon>
        <taxon>Streptomycetaceae</taxon>
        <taxon>Streptomyces</taxon>
    </lineage>
</organism>
<reference evidence="3" key="1">
    <citation type="journal article" date="2019" name="Int. J. Syst. Evol. Microbiol.">
        <title>The Global Catalogue of Microorganisms (GCM) 10K type strain sequencing project: providing services to taxonomists for standard genome sequencing and annotation.</title>
        <authorList>
            <consortium name="The Broad Institute Genomics Platform"/>
            <consortium name="The Broad Institute Genome Sequencing Center for Infectious Disease"/>
            <person name="Wu L."/>
            <person name="Ma J."/>
        </authorList>
    </citation>
    <scope>NUCLEOTIDE SEQUENCE [LARGE SCALE GENOMIC DNA]</scope>
    <source>
        <strain evidence="3">JCM 4738</strain>
    </source>
</reference>
<dbReference type="Gene3D" id="3.40.630.30">
    <property type="match status" value="1"/>
</dbReference>
<dbReference type="InterPro" id="IPR000182">
    <property type="entry name" value="GNAT_dom"/>
</dbReference>
<evidence type="ECO:0000259" key="1">
    <source>
        <dbReference type="PROSITE" id="PS51186"/>
    </source>
</evidence>
<evidence type="ECO:0000313" key="2">
    <source>
        <dbReference type="EMBL" id="GHB74482.1"/>
    </source>
</evidence>
<dbReference type="InterPro" id="IPR016181">
    <property type="entry name" value="Acyl_CoA_acyltransferase"/>
</dbReference>
<accession>A0ABQ3F2L6</accession>
<feature type="domain" description="N-acetyltransferase" evidence="1">
    <location>
        <begin position="17"/>
        <end position="179"/>
    </location>
</feature>
<evidence type="ECO:0000313" key="3">
    <source>
        <dbReference type="Proteomes" id="UP000642673"/>
    </source>
</evidence>